<dbReference type="Pfam" id="PF00593">
    <property type="entry name" value="TonB_dep_Rec_b-barrel"/>
    <property type="match status" value="1"/>
</dbReference>
<evidence type="ECO:0000256" key="2">
    <source>
        <dbReference type="ARBA" id="ARBA00022448"/>
    </source>
</evidence>
<dbReference type="SUPFAM" id="SSF56935">
    <property type="entry name" value="Porins"/>
    <property type="match status" value="1"/>
</dbReference>
<dbReference type="NCBIfam" id="TIGR04057">
    <property type="entry name" value="SusC_RagA_signa"/>
    <property type="match status" value="1"/>
</dbReference>
<feature type="domain" description="TonB-dependent receptor plug" evidence="12">
    <location>
        <begin position="246"/>
        <end position="353"/>
    </location>
</feature>
<proteinExistence type="inferred from homology"/>
<dbReference type="InterPro" id="IPR023997">
    <property type="entry name" value="TonB-dep_OMP_SusC/RagA_CS"/>
</dbReference>
<evidence type="ECO:0000313" key="13">
    <source>
        <dbReference type="EMBL" id="GAA4446101.1"/>
    </source>
</evidence>
<dbReference type="Gene3D" id="2.60.40.1120">
    <property type="entry name" value="Carboxypeptidase-like, regulatory domain"/>
    <property type="match status" value="1"/>
</dbReference>
<keyword evidence="5 9" id="KW-0798">TonB box</keyword>
<feature type="signal peptide" evidence="10">
    <location>
        <begin position="1"/>
        <end position="24"/>
    </location>
</feature>
<organism evidence="13 14">
    <name type="scientific">Ravibacter arvi</name>
    <dbReference type="NCBI Taxonomy" id="2051041"/>
    <lineage>
        <taxon>Bacteria</taxon>
        <taxon>Pseudomonadati</taxon>
        <taxon>Bacteroidota</taxon>
        <taxon>Cytophagia</taxon>
        <taxon>Cytophagales</taxon>
        <taxon>Spirosomataceae</taxon>
        <taxon>Ravibacter</taxon>
    </lineage>
</organism>
<evidence type="ECO:0000256" key="8">
    <source>
        <dbReference type="PROSITE-ProRule" id="PRU01360"/>
    </source>
</evidence>
<gene>
    <name evidence="13" type="ORF">GCM10023091_38650</name>
</gene>
<evidence type="ECO:0000256" key="4">
    <source>
        <dbReference type="ARBA" id="ARBA00022692"/>
    </source>
</evidence>
<evidence type="ECO:0000256" key="3">
    <source>
        <dbReference type="ARBA" id="ARBA00022452"/>
    </source>
</evidence>
<keyword evidence="2 8" id="KW-0813">Transport</keyword>
<dbReference type="InterPro" id="IPR000531">
    <property type="entry name" value="Beta-barrel_TonB"/>
</dbReference>
<evidence type="ECO:0000259" key="11">
    <source>
        <dbReference type="Pfam" id="PF00593"/>
    </source>
</evidence>
<dbReference type="Pfam" id="PF07715">
    <property type="entry name" value="Plug"/>
    <property type="match status" value="1"/>
</dbReference>
<feature type="chain" id="PRO_5045235153" evidence="10">
    <location>
        <begin position="25"/>
        <end position="1187"/>
    </location>
</feature>
<accession>A0ABP8MB57</accession>
<evidence type="ECO:0000256" key="6">
    <source>
        <dbReference type="ARBA" id="ARBA00023136"/>
    </source>
</evidence>
<keyword evidence="13" id="KW-0675">Receptor</keyword>
<dbReference type="NCBIfam" id="TIGR04056">
    <property type="entry name" value="OMP_RagA_SusC"/>
    <property type="match status" value="1"/>
</dbReference>
<dbReference type="InterPro" id="IPR008969">
    <property type="entry name" value="CarboxyPept-like_regulatory"/>
</dbReference>
<evidence type="ECO:0000313" key="14">
    <source>
        <dbReference type="Proteomes" id="UP001501508"/>
    </source>
</evidence>
<name>A0ABP8MB57_9BACT</name>
<comment type="similarity">
    <text evidence="8 9">Belongs to the TonB-dependent receptor family.</text>
</comment>
<keyword evidence="6 8" id="KW-0472">Membrane</keyword>
<comment type="caution">
    <text evidence="13">The sequence shown here is derived from an EMBL/GenBank/DDBJ whole genome shotgun (WGS) entry which is preliminary data.</text>
</comment>
<keyword evidence="4 8" id="KW-0812">Transmembrane</keyword>
<evidence type="ECO:0000256" key="1">
    <source>
        <dbReference type="ARBA" id="ARBA00004571"/>
    </source>
</evidence>
<dbReference type="Pfam" id="PF13715">
    <property type="entry name" value="CarbopepD_reg_2"/>
    <property type="match status" value="1"/>
</dbReference>
<dbReference type="InterPro" id="IPR036942">
    <property type="entry name" value="Beta-barrel_TonB_sf"/>
</dbReference>
<dbReference type="InterPro" id="IPR012910">
    <property type="entry name" value="Plug_dom"/>
</dbReference>
<protein>
    <submittedName>
        <fullName evidence="13">TonB-dependent receptor</fullName>
    </submittedName>
</protein>
<evidence type="ECO:0000256" key="7">
    <source>
        <dbReference type="ARBA" id="ARBA00023237"/>
    </source>
</evidence>
<evidence type="ECO:0000256" key="9">
    <source>
        <dbReference type="RuleBase" id="RU003357"/>
    </source>
</evidence>
<dbReference type="RefSeq" id="WP_345032252.1">
    <property type="nucleotide sequence ID" value="NZ_BAABEY010000036.1"/>
</dbReference>
<comment type="subcellular location">
    <subcellularLocation>
        <location evidence="1 8">Cell outer membrane</location>
        <topology evidence="1 8">Multi-pass membrane protein</topology>
    </subcellularLocation>
</comment>
<dbReference type="InterPro" id="IPR023996">
    <property type="entry name" value="TonB-dep_OMP_SusC/RagA"/>
</dbReference>
<dbReference type="SUPFAM" id="SSF49464">
    <property type="entry name" value="Carboxypeptidase regulatory domain-like"/>
    <property type="match status" value="1"/>
</dbReference>
<dbReference type="Proteomes" id="UP001501508">
    <property type="component" value="Unassembled WGS sequence"/>
</dbReference>
<keyword evidence="3 8" id="KW-1134">Transmembrane beta strand</keyword>
<dbReference type="Gene3D" id="2.40.170.20">
    <property type="entry name" value="TonB-dependent receptor, beta-barrel domain"/>
    <property type="match status" value="1"/>
</dbReference>
<keyword evidence="7 8" id="KW-0998">Cell outer membrane</keyword>
<dbReference type="InterPro" id="IPR039426">
    <property type="entry name" value="TonB-dep_rcpt-like"/>
</dbReference>
<dbReference type="PROSITE" id="PS52016">
    <property type="entry name" value="TONB_DEPENDENT_REC_3"/>
    <property type="match status" value="1"/>
</dbReference>
<evidence type="ECO:0000256" key="10">
    <source>
        <dbReference type="SAM" id="SignalP"/>
    </source>
</evidence>
<reference evidence="14" key="1">
    <citation type="journal article" date="2019" name="Int. J. Syst. Evol. Microbiol.">
        <title>The Global Catalogue of Microorganisms (GCM) 10K type strain sequencing project: providing services to taxonomists for standard genome sequencing and annotation.</title>
        <authorList>
            <consortium name="The Broad Institute Genomics Platform"/>
            <consortium name="The Broad Institute Genome Sequencing Center for Infectious Disease"/>
            <person name="Wu L."/>
            <person name="Ma J."/>
        </authorList>
    </citation>
    <scope>NUCLEOTIDE SEQUENCE [LARGE SCALE GENOMIC DNA]</scope>
    <source>
        <strain evidence="14">JCM 31920</strain>
    </source>
</reference>
<evidence type="ECO:0000256" key="5">
    <source>
        <dbReference type="ARBA" id="ARBA00023077"/>
    </source>
</evidence>
<dbReference type="EMBL" id="BAABEY010000036">
    <property type="protein sequence ID" value="GAA4446101.1"/>
    <property type="molecule type" value="Genomic_DNA"/>
</dbReference>
<keyword evidence="14" id="KW-1185">Reference proteome</keyword>
<keyword evidence="10" id="KW-0732">Signal</keyword>
<evidence type="ECO:0000259" key="12">
    <source>
        <dbReference type="Pfam" id="PF07715"/>
    </source>
</evidence>
<dbReference type="InterPro" id="IPR037066">
    <property type="entry name" value="Plug_dom_sf"/>
</dbReference>
<dbReference type="Gene3D" id="2.170.130.10">
    <property type="entry name" value="TonB-dependent receptor, plug domain"/>
    <property type="match status" value="1"/>
</dbReference>
<sequence>MRKYLRIILSGIVLYCLFPAYATAHPGETLQSESLLNIISDMNRRYKVHFTYDREIVEKVRIRKRYNPGSYKNINEALSSVLRETNLKFQVLDMKYVIIYRDDPKGMESLERMIGVLQEIIDQKKREQQEQRPVQKGAGVSKLENLAVPEFRIDRSVEGKVLDEKGEGLPGVNIIVKGTQHGAVTDAEGRYKISVPDEKAVLIFSFVGYLSQETVVGSRISIDISLKTDEKSLEEVVVVGYGTQKKINLTGAVDVVSGDRLANRPANTVADLIKGASPNLNITMGMRGGEPGAASTWNIRGTGSIHGSGSPLVLVDGVEMNIQNVDPESIESVSVLKDASASAIYGSRAPFGVILITTKKGNRSEKVSIQYSNNLSFASPTKLPSYADALTWATAFNQANANAGLTPVYSEEQMNRIRQYMNGTFPYEYDPENPIDNVFAGRRNGNANNDWPRILIADYSFSQKHNLNVSGGNKKTQYYLSGGYINQNGMYEFGRDSYRRYNFMSNFSSKITNWLNFNSSLKYANGKTDFPVGQTTVGREHFFNEIIHFAPMMPFYNINGTIQSPLVRLSQGSGRDRTEINDFFITLGSELEPVKGWKTTFSYNYNTVGSRNATNPRPVLVELGTGQFGNIGKPASGYTASFSQNTYTLINATTSYELTANQHYFKPMFGFEQELRQFSGISATGTNLITDEIPSISTSLGDRTVNDQIYHWATRGFFGRLNYNYKEKYLLEFSARYNGSSRFARDSRWGFFPSASVGYNISQEPFWSYVEPYVNTLKVRGSYGALGNQNVANYLYLSTIPVGSELKWIVDRERPPFAKAPGLVSDDLTWEAITTLNLGIDAGFLKNRLSLTFDWFNRVSTDMLGPSITLPYLLGASTPQSNNAELSTKGFELLIGWEDRLSGSLSYDLKLGLGDSQSKILAYQNEKGLIDTWYAGKKVGEIWGFETDGLIQSPNESMPDQSKYHPKWGPGDMKYKDLNQDHVINDGLRTLGDHGDLVVIGNTSSRYNVSLSGGLKWKGLDFNMFWQGVGKKDYHPDLNSSLFWGMVPAWGGSGIYKNSLTLDYWRPADETNLLGPNTDAYFAKPYFTAETNKNRQRQSRYLLNAAYLRLRNLQIGYSIPERILSKIAVQKARIYFSGENLLLFSKLPKILDPETAIASDPSNGGYLASGVIYPISRTLSFGINLSL</sequence>
<feature type="domain" description="TonB-dependent receptor-like beta-barrel" evidence="11">
    <location>
        <begin position="571"/>
        <end position="1141"/>
    </location>
</feature>